<reference evidence="1" key="1">
    <citation type="journal article" date="2022" name="bioRxiv">
        <title>Population genetic analysis of Ophidiomyces ophidiicola, the causative agent of snake fungal disease, indicates recent introductions to the USA.</title>
        <authorList>
            <person name="Ladner J.T."/>
            <person name="Palmer J.M."/>
            <person name="Ettinger C.L."/>
            <person name="Stajich J.E."/>
            <person name="Farrell T.M."/>
            <person name="Glorioso B.M."/>
            <person name="Lawson B."/>
            <person name="Price S.J."/>
            <person name="Stengle A.G."/>
            <person name="Grear D.A."/>
            <person name="Lorch J.M."/>
        </authorList>
    </citation>
    <scope>NUCLEOTIDE SEQUENCE</scope>
    <source>
        <strain evidence="1">NWHC 24266-5</strain>
    </source>
</reference>
<proteinExistence type="predicted"/>
<name>A0ACB8ULY8_9EURO</name>
<evidence type="ECO:0000313" key="1">
    <source>
        <dbReference type="EMBL" id="KAI2381182.1"/>
    </source>
</evidence>
<accession>A0ACB8ULY8</accession>
<sequence>MALQSLCRPSSLALSRLAISRRMPLAIAIANQVRFQSTKAADYQIITPPDAQKALAAQRLSRPVAPHLTIYRWQIGAISSALERLTGMVFSGGLYLFGTAYLVSPYLGWDLSTTAMATAFGALPLIAKAGLKFLAAWPFAFHVVNGSRILVWSSAKYLTNKHVIQTGSFVFGLATVAAAALAFLL</sequence>
<comment type="caution">
    <text evidence="1">The sequence shown here is derived from an EMBL/GenBank/DDBJ whole genome shotgun (WGS) entry which is preliminary data.</text>
</comment>
<gene>
    <name evidence="1" type="ORF">LOY88_006844</name>
</gene>
<dbReference type="EMBL" id="JALBCA010000245">
    <property type="protein sequence ID" value="KAI2381182.1"/>
    <property type="molecule type" value="Genomic_DNA"/>
</dbReference>
<protein>
    <submittedName>
        <fullName evidence="1">Uncharacterized protein</fullName>
    </submittedName>
</protein>
<organism evidence="1">
    <name type="scientific">Ophidiomyces ophidiicola</name>
    <dbReference type="NCBI Taxonomy" id="1387563"/>
    <lineage>
        <taxon>Eukaryota</taxon>
        <taxon>Fungi</taxon>
        <taxon>Dikarya</taxon>
        <taxon>Ascomycota</taxon>
        <taxon>Pezizomycotina</taxon>
        <taxon>Eurotiomycetes</taxon>
        <taxon>Eurotiomycetidae</taxon>
        <taxon>Onygenales</taxon>
        <taxon>Onygenaceae</taxon>
        <taxon>Ophidiomyces</taxon>
    </lineage>
</organism>